<dbReference type="RefSeq" id="WP_182714474.1">
    <property type="nucleotide sequence ID" value="NZ_CAJFZW010000025.1"/>
</dbReference>
<gene>
    <name evidence="3" type="ORF">GGQ93_003084</name>
</gene>
<keyword evidence="4" id="KW-1185">Reference proteome</keyword>
<evidence type="ECO:0000259" key="2">
    <source>
        <dbReference type="Pfam" id="PF01850"/>
    </source>
</evidence>
<name>A0A7W9FBQ8_9CAUL</name>
<evidence type="ECO:0000313" key="4">
    <source>
        <dbReference type="Proteomes" id="UP000527324"/>
    </source>
</evidence>
<dbReference type="SUPFAM" id="SSF88723">
    <property type="entry name" value="PIN domain-like"/>
    <property type="match status" value="1"/>
</dbReference>
<evidence type="ECO:0000256" key="1">
    <source>
        <dbReference type="ARBA" id="ARBA00022842"/>
    </source>
</evidence>
<dbReference type="PANTHER" id="PTHR35901:SF1">
    <property type="entry name" value="EXONUCLEASE VAPC9"/>
    <property type="match status" value="1"/>
</dbReference>
<accession>A0A7W9FBQ8</accession>
<dbReference type="CDD" id="cd09873">
    <property type="entry name" value="PIN_Pae0151-like"/>
    <property type="match status" value="1"/>
</dbReference>
<dbReference type="Pfam" id="PF01850">
    <property type="entry name" value="PIN"/>
    <property type="match status" value="1"/>
</dbReference>
<sequence length="142" mass="15392">MADEVVIDASVFAAALFDEEHSAAARRFLGDCVSSERIMIASDLMPLEIASIAAKKVWRGECSEQLGAEAVDTARGMMAMPVSLPDLLGRAYDLAARHRFSVYDATYIALAEVRDSQVATLDARLVRRAEAEGFADRLVLVA</sequence>
<dbReference type="InterPro" id="IPR051619">
    <property type="entry name" value="TypeII_TA_RNase_PINc/VapC"/>
</dbReference>
<dbReference type="InterPro" id="IPR002716">
    <property type="entry name" value="PIN_dom"/>
</dbReference>
<dbReference type="InterPro" id="IPR044153">
    <property type="entry name" value="PIN_Pae0151-like"/>
</dbReference>
<feature type="domain" description="PIN" evidence="2">
    <location>
        <begin position="5"/>
        <end position="129"/>
    </location>
</feature>
<dbReference type="AlphaFoldDB" id="A0A7W9FBQ8"/>
<organism evidence="3 4">
    <name type="scientific">Brevundimonas aurantiaca</name>
    <dbReference type="NCBI Taxonomy" id="74316"/>
    <lineage>
        <taxon>Bacteria</taxon>
        <taxon>Pseudomonadati</taxon>
        <taxon>Pseudomonadota</taxon>
        <taxon>Alphaproteobacteria</taxon>
        <taxon>Caulobacterales</taxon>
        <taxon>Caulobacteraceae</taxon>
        <taxon>Brevundimonas</taxon>
    </lineage>
</organism>
<protein>
    <submittedName>
        <fullName evidence="3">Putative nucleic acid-binding protein</fullName>
    </submittedName>
</protein>
<comment type="caution">
    <text evidence="3">The sequence shown here is derived from an EMBL/GenBank/DDBJ whole genome shotgun (WGS) entry which is preliminary data.</text>
</comment>
<reference evidence="3 4" key="1">
    <citation type="submission" date="2020-08" db="EMBL/GenBank/DDBJ databases">
        <title>Genomic Encyclopedia of Type Strains, Phase IV (KMG-IV): sequencing the most valuable type-strain genomes for metagenomic binning, comparative biology and taxonomic classification.</title>
        <authorList>
            <person name="Goeker M."/>
        </authorList>
    </citation>
    <scope>NUCLEOTIDE SEQUENCE [LARGE SCALE GENOMIC DNA]</scope>
    <source>
        <strain evidence="3 4">DSM 4731</strain>
    </source>
</reference>
<dbReference type="InterPro" id="IPR029060">
    <property type="entry name" value="PIN-like_dom_sf"/>
</dbReference>
<dbReference type="Gene3D" id="3.40.50.1010">
    <property type="entry name" value="5'-nuclease"/>
    <property type="match status" value="1"/>
</dbReference>
<dbReference type="EMBL" id="JACHOQ010000013">
    <property type="protein sequence ID" value="MBB5741344.1"/>
    <property type="molecule type" value="Genomic_DNA"/>
</dbReference>
<evidence type="ECO:0000313" key="3">
    <source>
        <dbReference type="EMBL" id="MBB5741344.1"/>
    </source>
</evidence>
<dbReference type="PANTHER" id="PTHR35901">
    <property type="entry name" value="RIBONUCLEASE VAPC3"/>
    <property type="match status" value="1"/>
</dbReference>
<dbReference type="Proteomes" id="UP000527324">
    <property type="component" value="Unassembled WGS sequence"/>
</dbReference>
<proteinExistence type="predicted"/>
<keyword evidence="1" id="KW-0460">Magnesium</keyword>